<dbReference type="Pfam" id="PF22493">
    <property type="entry name" value="PUF_NOP9"/>
    <property type="match status" value="1"/>
</dbReference>
<dbReference type="InterPro" id="IPR011989">
    <property type="entry name" value="ARM-like"/>
</dbReference>
<evidence type="ECO:0000256" key="2">
    <source>
        <dbReference type="ARBA" id="ARBA00022845"/>
    </source>
</evidence>
<feature type="repeat" description="Pumilio" evidence="4">
    <location>
        <begin position="409"/>
        <end position="444"/>
    </location>
</feature>
<comment type="caution">
    <text evidence="7">The sequence shown here is derived from an EMBL/GenBank/DDBJ whole genome shotgun (WGS) entry which is preliminary data.</text>
</comment>
<dbReference type="AlphaFoldDB" id="A0A8T3AMP6"/>
<reference evidence="7" key="1">
    <citation type="journal article" date="2022" name="Front. Genet.">
        <title>Chromosome-Scale Assembly of the Dendrobium nobile Genome Provides Insights Into the Molecular Mechanism of the Biosynthesis of the Medicinal Active Ingredient of Dendrobium.</title>
        <authorList>
            <person name="Xu Q."/>
            <person name="Niu S.-C."/>
            <person name="Li K.-L."/>
            <person name="Zheng P.-J."/>
            <person name="Zhang X.-J."/>
            <person name="Jia Y."/>
            <person name="Liu Y."/>
            <person name="Niu Y.-X."/>
            <person name="Yu L.-H."/>
            <person name="Chen D.-F."/>
            <person name="Zhang G.-Q."/>
        </authorList>
    </citation>
    <scope>NUCLEOTIDE SEQUENCE</scope>
    <source>
        <tissue evidence="7">Leaf</tissue>
    </source>
</reference>
<dbReference type="PROSITE" id="PS50302">
    <property type="entry name" value="PUM"/>
    <property type="match status" value="6"/>
</dbReference>
<dbReference type="GO" id="GO:0005737">
    <property type="term" value="C:cytoplasm"/>
    <property type="evidence" value="ECO:0007669"/>
    <property type="project" value="TreeGrafter"/>
</dbReference>
<dbReference type="InterPro" id="IPR001313">
    <property type="entry name" value="Pumilio_RNA-bd_rpt"/>
</dbReference>
<evidence type="ECO:0000313" key="8">
    <source>
        <dbReference type="Proteomes" id="UP000829196"/>
    </source>
</evidence>
<feature type="repeat" description="Pumilio" evidence="4">
    <location>
        <begin position="517"/>
        <end position="552"/>
    </location>
</feature>
<evidence type="ECO:0000256" key="4">
    <source>
        <dbReference type="PROSITE-ProRule" id="PRU00317"/>
    </source>
</evidence>
<feature type="region of interest" description="Disordered" evidence="5">
    <location>
        <begin position="65"/>
        <end position="87"/>
    </location>
</feature>
<evidence type="ECO:0000313" key="7">
    <source>
        <dbReference type="EMBL" id="KAI0495485.1"/>
    </source>
</evidence>
<evidence type="ECO:0000256" key="3">
    <source>
        <dbReference type="ARBA" id="ARBA00058490"/>
    </source>
</evidence>
<dbReference type="InterPro" id="IPR033133">
    <property type="entry name" value="PUM-HD"/>
</dbReference>
<accession>A0A8T3AMP6</accession>
<feature type="repeat" description="Pumilio" evidence="4">
    <location>
        <begin position="294"/>
        <end position="332"/>
    </location>
</feature>
<dbReference type="Proteomes" id="UP000829196">
    <property type="component" value="Unassembled WGS sequence"/>
</dbReference>
<keyword evidence="2" id="KW-0810">Translation regulation</keyword>
<feature type="repeat" description="Pumilio" evidence="4">
    <location>
        <begin position="372"/>
        <end position="407"/>
    </location>
</feature>
<gene>
    <name evidence="7" type="ORF">KFK09_021786</name>
</gene>
<keyword evidence="1" id="KW-0677">Repeat</keyword>
<dbReference type="InterPro" id="IPR016024">
    <property type="entry name" value="ARM-type_fold"/>
</dbReference>
<dbReference type="FunFam" id="1.25.10.10:FF:000237">
    <property type="entry name" value="Pumilio homolog 9"/>
    <property type="match status" value="1"/>
</dbReference>
<organism evidence="7 8">
    <name type="scientific">Dendrobium nobile</name>
    <name type="common">Orchid</name>
    <dbReference type="NCBI Taxonomy" id="94219"/>
    <lineage>
        <taxon>Eukaryota</taxon>
        <taxon>Viridiplantae</taxon>
        <taxon>Streptophyta</taxon>
        <taxon>Embryophyta</taxon>
        <taxon>Tracheophyta</taxon>
        <taxon>Spermatophyta</taxon>
        <taxon>Magnoliopsida</taxon>
        <taxon>Liliopsida</taxon>
        <taxon>Asparagales</taxon>
        <taxon>Orchidaceae</taxon>
        <taxon>Epidendroideae</taxon>
        <taxon>Malaxideae</taxon>
        <taxon>Dendrobiinae</taxon>
        <taxon>Dendrobium</taxon>
    </lineage>
</organism>
<dbReference type="SMR" id="A0A8T3AMP6"/>
<sequence>MDKLFVEIPNAASCDGLIGGAAVSGDERRGYDVYSSPACRHPSYIAGGIDECGYGYVPNIGGFSKASSSPGSNSTTRTPSPTVEDPQLWLPELDSSRIASAMRLEEHRMLEKLQFLQVQENLTKGRPAPSKDVTADSSLHQDSVLPDFLPLDDMMSLPMIYSNCWVSDRLGFPYSPQFKTRIPDIAGDTLLAESYPRCKGNDARLNPTFGFLNSEGSVNGYNSKLHYGFPVLNGRFSRSSEPFGCDDNFIMQGKGLFSKTPYENSLGDRSRIENISNAHIGMFQRFQRLRSSASLFHKKDAIYHLAKDQHGCRFLQKKFEERRAEAIDTIFNGVIDHVVELMENPFGNYLMQKLLEICSTEQRMMIILKLTEHPSQLIRISLNTHGTRSVQKLIETLKTRQEILLVTSALRPGFLQLIKDLNGNHVVQKCLVSLKAEDNKFIFDAATKHCVEIATHRHGCCVLQCCISHSIGEYSPKLVLEISSNGLLLARDAFGNYVVQYILDLHNQSATAILLSQFKGNYVELSMQKFSSNVVEKCLKVLDEDERAKIIAELLHMETFEQVLQDPYANYVIQSALCTTKGSPLHASLVHAIRPFAAKLKTNPYCRRIFSRTLRNDH</sequence>
<keyword evidence="8" id="KW-1185">Reference proteome</keyword>
<dbReference type="GO" id="GO:0003729">
    <property type="term" value="F:mRNA binding"/>
    <property type="evidence" value="ECO:0007669"/>
    <property type="project" value="TreeGrafter"/>
</dbReference>
<evidence type="ECO:0000256" key="5">
    <source>
        <dbReference type="SAM" id="MobiDB-lite"/>
    </source>
</evidence>
<protein>
    <recommendedName>
        <fullName evidence="6">PUM-HD domain-containing protein</fullName>
    </recommendedName>
</protein>
<evidence type="ECO:0000259" key="6">
    <source>
        <dbReference type="PROSITE" id="PS50303"/>
    </source>
</evidence>
<dbReference type="PANTHER" id="PTHR12537:SF13">
    <property type="entry name" value="PUMILIO HOMOLOGY DOMAIN FAMILY MEMBER 4"/>
    <property type="match status" value="1"/>
</dbReference>
<dbReference type="SUPFAM" id="SSF48371">
    <property type="entry name" value="ARM repeat"/>
    <property type="match status" value="1"/>
</dbReference>
<comment type="function">
    <text evidence="3">Sequence-specific RNA-binding protein that regulates translation and mRNA stability by binding the 3'-UTR of target mRNAs.</text>
</comment>
<dbReference type="EMBL" id="JAGYWB010000016">
    <property type="protein sequence ID" value="KAI0495485.1"/>
    <property type="molecule type" value="Genomic_DNA"/>
</dbReference>
<dbReference type="CDD" id="cd07920">
    <property type="entry name" value="Pumilio"/>
    <property type="match status" value="1"/>
</dbReference>
<feature type="compositionally biased region" description="Polar residues" evidence="5">
    <location>
        <begin position="65"/>
        <end position="81"/>
    </location>
</feature>
<proteinExistence type="predicted"/>
<name>A0A8T3AMP6_DENNO</name>
<dbReference type="PROSITE" id="PS50303">
    <property type="entry name" value="PUM_HD"/>
    <property type="match status" value="1"/>
</dbReference>
<dbReference type="OrthoDB" id="668540at2759"/>
<dbReference type="InterPro" id="IPR033712">
    <property type="entry name" value="Pumilio_RNA-bd"/>
</dbReference>
<evidence type="ECO:0000256" key="1">
    <source>
        <dbReference type="ARBA" id="ARBA00022737"/>
    </source>
</evidence>
<dbReference type="SMART" id="SM00025">
    <property type="entry name" value="Pumilio"/>
    <property type="match status" value="7"/>
</dbReference>
<feature type="domain" description="PUM-HD" evidence="6">
    <location>
        <begin position="267"/>
        <end position="617"/>
    </location>
</feature>
<dbReference type="PANTHER" id="PTHR12537">
    <property type="entry name" value="RNA BINDING PROTEIN PUMILIO-RELATED"/>
    <property type="match status" value="1"/>
</dbReference>
<dbReference type="Gene3D" id="1.25.10.10">
    <property type="entry name" value="Leucine-rich Repeat Variant"/>
    <property type="match status" value="1"/>
</dbReference>
<feature type="repeat" description="Pumilio" evidence="4">
    <location>
        <begin position="481"/>
        <end position="516"/>
    </location>
</feature>
<dbReference type="Pfam" id="PF00806">
    <property type="entry name" value="PUF"/>
    <property type="match status" value="1"/>
</dbReference>
<dbReference type="GO" id="GO:0006417">
    <property type="term" value="P:regulation of translation"/>
    <property type="evidence" value="ECO:0007669"/>
    <property type="project" value="UniProtKB-KW"/>
</dbReference>
<feature type="repeat" description="Pumilio" evidence="4">
    <location>
        <begin position="333"/>
        <end position="369"/>
    </location>
</feature>